<dbReference type="Proteomes" id="UP001364695">
    <property type="component" value="Unassembled WGS sequence"/>
</dbReference>
<reference evidence="1" key="1">
    <citation type="submission" date="2023-10" db="EMBL/GenBank/DDBJ databases">
        <title>Amphibacter perezi, gen. nov., sp. nov. a novel taxa of the family Comamonadaceae, class Betaproteobacteria isolated from the skin microbiota of Pelophylax perezi from different populations.</title>
        <authorList>
            <person name="Costa S."/>
            <person name="Proenca D.N."/>
            <person name="Lopes I."/>
            <person name="Morais P.V."/>
        </authorList>
    </citation>
    <scope>NUCLEOTIDE SEQUENCE</scope>
    <source>
        <strain evidence="1">SL12-8</strain>
    </source>
</reference>
<proteinExistence type="predicted"/>
<accession>A0ACC6P3Q1</accession>
<sequence length="392" mass="41030">MTPRPWHATVVRSHLRGMAVMLAVWWLLALMLMIQALALGEVIDEARSSLRDLQQTQAFTAARSGLDWGLAQADGAAPCPAFAAALPAIKSTTSALPDTAWLNCSWPWPAADEPGAAPSPQCRCASLGSDAPQPPGFALRYSRAAGSAWLLLQSTGCAADCDPLRGHSAQQSLLWRWLPAWQAAAAWPVAVLAGGRVSAAPQTPLLLDAANAWAVMAGDDALGPSAPASAVPATTVQGGRWDRLQGQTAAAGAALPADLVAWLATSPRTLDRLWLAKRWPQPDAADIRLIQRSGDWAVPAGAHLGSAQQPVLLRVDGTLRVDAPGVVITGLIVAGAVDISAGLNLDGALWVSGDVRLSGGAPIHLHHDAATVQAAWLRAGRFALQRGSWRDF</sequence>
<comment type="caution">
    <text evidence="1">The sequence shown here is derived from an EMBL/GenBank/DDBJ whole genome shotgun (WGS) entry which is preliminary data.</text>
</comment>
<evidence type="ECO:0000313" key="2">
    <source>
        <dbReference type="Proteomes" id="UP001364695"/>
    </source>
</evidence>
<organism evidence="1 2">
    <name type="scientific">Amphibiibacter pelophylacis</name>
    <dbReference type="NCBI Taxonomy" id="1799477"/>
    <lineage>
        <taxon>Bacteria</taxon>
        <taxon>Pseudomonadati</taxon>
        <taxon>Pseudomonadota</taxon>
        <taxon>Betaproteobacteria</taxon>
        <taxon>Burkholderiales</taxon>
        <taxon>Sphaerotilaceae</taxon>
        <taxon>Amphibiibacter</taxon>
    </lineage>
</organism>
<evidence type="ECO:0000313" key="1">
    <source>
        <dbReference type="EMBL" id="MEJ7138832.1"/>
    </source>
</evidence>
<name>A0ACC6P3Q1_9BURK</name>
<protein>
    <submittedName>
        <fullName evidence="1">Uncharacterized protein</fullName>
    </submittedName>
</protein>
<dbReference type="EMBL" id="JAWDIE010000016">
    <property type="protein sequence ID" value="MEJ7138832.1"/>
    <property type="molecule type" value="Genomic_DNA"/>
</dbReference>
<gene>
    <name evidence="1" type="ORF">RV045_10405</name>
</gene>
<keyword evidence="2" id="KW-1185">Reference proteome</keyword>